<dbReference type="PANTHER" id="PTHR35604">
    <property type="entry name" value="TRANSPOSASE INSH FOR INSERTION SEQUENCE ELEMENT IS5A-RELATED"/>
    <property type="match status" value="1"/>
</dbReference>
<evidence type="ECO:0000256" key="1">
    <source>
        <dbReference type="ARBA" id="ARBA00003544"/>
    </source>
</evidence>
<dbReference type="GO" id="GO:0003677">
    <property type="term" value="F:DNA binding"/>
    <property type="evidence" value="ECO:0007669"/>
    <property type="project" value="UniProtKB-KW"/>
</dbReference>
<accession>A0A7W5PCN2</accession>
<keyword evidence="9" id="KW-1185">Reference proteome</keyword>
<evidence type="ECO:0000256" key="4">
    <source>
        <dbReference type="ARBA" id="ARBA00023125"/>
    </source>
</evidence>
<dbReference type="GO" id="GO:0004803">
    <property type="term" value="F:transposase activity"/>
    <property type="evidence" value="ECO:0007669"/>
    <property type="project" value="InterPro"/>
</dbReference>
<dbReference type="NCBIfam" id="NF033581">
    <property type="entry name" value="transpos_IS5_4"/>
    <property type="match status" value="1"/>
</dbReference>
<dbReference type="GO" id="GO:0006313">
    <property type="term" value="P:DNA transposition"/>
    <property type="evidence" value="ECO:0007669"/>
    <property type="project" value="InterPro"/>
</dbReference>
<gene>
    <name evidence="8" type="ORF">BDK63_003687</name>
</gene>
<comment type="caution">
    <text evidence="8">The sequence shown here is derived from an EMBL/GenBank/DDBJ whole genome shotgun (WGS) entry which is preliminary data.</text>
</comment>
<evidence type="ECO:0000259" key="6">
    <source>
        <dbReference type="Pfam" id="PF01609"/>
    </source>
</evidence>
<keyword evidence="3" id="KW-0815">Transposition</keyword>
<keyword evidence="5" id="KW-0233">DNA recombination</keyword>
<evidence type="ECO:0000256" key="2">
    <source>
        <dbReference type="ARBA" id="ARBA00010075"/>
    </source>
</evidence>
<protein>
    <submittedName>
        <fullName evidence="8">IS5 family transposase</fullName>
    </submittedName>
</protein>
<sequence length="332" mass="37302">MKQVSFAQAEYQNKKKVTRRERFLTQMEALVPWQRLIDALSPSYFPNAAGKRGRPPIGLERMLRIYFLQQWYALADEALEDAIYDSQAMRDFVGIDLAIESVPDATTLLRFRHLLEKHALTQRIFEEINAHLSEKGLFMREGTIVDATIVAAAPSTKNKAKQRDPEMKQTKKGNQWYFGMKAHIGVDAVTGLTHSVVTTSANVADVTMAGALVREDDKRVYGDAGYTGMWKHLDEEKDAPNSKCCVAAKRGTIKKMDDSHMKTLLLAIEKAKASIRAKVEHPFHVIKNLFGYRKVRYKGLAKNQAQLFSLFGLANLVLATRCEGRVDGGSVP</sequence>
<dbReference type="Proteomes" id="UP000553442">
    <property type="component" value="Unassembled WGS sequence"/>
</dbReference>
<comment type="function">
    <text evidence="1">Involved in the transposition of the insertion sequence IS5.</text>
</comment>
<comment type="similarity">
    <text evidence="2">Belongs to the transposase 11 family.</text>
</comment>
<dbReference type="InterPro" id="IPR002559">
    <property type="entry name" value="Transposase_11"/>
</dbReference>
<dbReference type="InterPro" id="IPR047959">
    <property type="entry name" value="Transpos_IS5"/>
</dbReference>
<proteinExistence type="inferred from homology"/>
<evidence type="ECO:0000259" key="7">
    <source>
        <dbReference type="Pfam" id="PF05598"/>
    </source>
</evidence>
<evidence type="ECO:0000313" key="9">
    <source>
        <dbReference type="Proteomes" id="UP000553442"/>
    </source>
</evidence>
<keyword evidence="4" id="KW-0238">DNA-binding</keyword>
<dbReference type="PANTHER" id="PTHR35604:SF2">
    <property type="entry name" value="TRANSPOSASE INSH FOR INSERTION SEQUENCE ELEMENT IS5A-RELATED"/>
    <property type="match status" value="1"/>
</dbReference>
<dbReference type="AlphaFoldDB" id="A0A7W5PCN2"/>
<evidence type="ECO:0000256" key="3">
    <source>
        <dbReference type="ARBA" id="ARBA00022578"/>
    </source>
</evidence>
<organism evidence="8 9">
    <name type="scientific">Halomonas campaniensis</name>
    <dbReference type="NCBI Taxonomy" id="213554"/>
    <lineage>
        <taxon>Bacteria</taxon>
        <taxon>Pseudomonadati</taxon>
        <taxon>Pseudomonadota</taxon>
        <taxon>Gammaproteobacteria</taxon>
        <taxon>Oceanospirillales</taxon>
        <taxon>Halomonadaceae</taxon>
        <taxon>Halomonas</taxon>
    </lineage>
</organism>
<evidence type="ECO:0000256" key="5">
    <source>
        <dbReference type="ARBA" id="ARBA00023172"/>
    </source>
</evidence>
<feature type="domain" description="Transposase InsH N-terminal" evidence="7">
    <location>
        <begin position="15"/>
        <end position="113"/>
    </location>
</feature>
<dbReference type="Pfam" id="PF01609">
    <property type="entry name" value="DDE_Tnp_1"/>
    <property type="match status" value="1"/>
</dbReference>
<dbReference type="Pfam" id="PF05598">
    <property type="entry name" value="DUF772"/>
    <property type="match status" value="1"/>
</dbReference>
<evidence type="ECO:0000313" key="8">
    <source>
        <dbReference type="EMBL" id="MBB3332782.1"/>
    </source>
</evidence>
<dbReference type="EMBL" id="JACHZF010000074">
    <property type="protein sequence ID" value="MBB3332782.1"/>
    <property type="molecule type" value="Genomic_DNA"/>
</dbReference>
<dbReference type="RefSeq" id="WP_183334584.1">
    <property type="nucleotide sequence ID" value="NZ_JACHZF010000074.1"/>
</dbReference>
<feature type="domain" description="Transposase IS4-like" evidence="6">
    <location>
        <begin position="140"/>
        <end position="316"/>
    </location>
</feature>
<reference evidence="8 9" key="1">
    <citation type="submission" date="2020-08" db="EMBL/GenBank/DDBJ databases">
        <title>Genomic Encyclopedia of Archaeal and Bacterial Type Strains, Phase II (KMG-II): from individual species to whole genera.</title>
        <authorList>
            <person name="Goeker M."/>
        </authorList>
    </citation>
    <scope>NUCLEOTIDE SEQUENCE [LARGE SCALE GENOMIC DNA]</scope>
    <source>
        <strain evidence="8 9">5AG</strain>
    </source>
</reference>
<name>A0A7W5PCN2_9GAMM</name>
<dbReference type="InterPro" id="IPR008490">
    <property type="entry name" value="Transposase_InsH_N"/>
</dbReference>